<keyword evidence="6 11" id="KW-0479">Metal-binding</keyword>
<evidence type="ECO:0000313" key="13">
    <source>
        <dbReference type="EMBL" id="GLS27109.1"/>
    </source>
</evidence>
<keyword evidence="14" id="KW-1185">Reference proteome</keyword>
<evidence type="ECO:0000256" key="8">
    <source>
        <dbReference type="ARBA" id="ARBA00022842"/>
    </source>
</evidence>
<evidence type="ECO:0000256" key="3">
    <source>
        <dbReference type="ARBA" id="ARBA00016337"/>
    </source>
</evidence>
<feature type="binding site" evidence="12">
    <location>
        <position position="138"/>
    </location>
    <ligand>
        <name>Mg(2+)</name>
        <dbReference type="ChEBI" id="CHEBI:18420"/>
    </ligand>
</feature>
<evidence type="ECO:0000256" key="7">
    <source>
        <dbReference type="ARBA" id="ARBA00022827"/>
    </source>
</evidence>
<gene>
    <name evidence="13" type="ORF">GCM10007877_28280</name>
</gene>
<dbReference type="GO" id="GO:0016740">
    <property type="term" value="F:transferase activity"/>
    <property type="evidence" value="ECO:0007669"/>
    <property type="project" value="UniProtKB-UniRule"/>
</dbReference>
<dbReference type="AlphaFoldDB" id="A0AA37WMA3"/>
<evidence type="ECO:0000256" key="10">
    <source>
        <dbReference type="ARBA" id="ARBA00048540"/>
    </source>
</evidence>
<evidence type="ECO:0000256" key="4">
    <source>
        <dbReference type="ARBA" id="ARBA00022630"/>
    </source>
</evidence>
<evidence type="ECO:0000256" key="2">
    <source>
        <dbReference type="ARBA" id="ARBA00011955"/>
    </source>
</evidence>
<dbReference type="GO" id="GO:0046872">
    <property type="term" value="F:metal ion binding"/>
    <property type="evidence" value="ECO:0007669"/>
    <property type="project" value="UniProtKB-UniRule"/>
</dbReference>
<dbReference type="SUPFAM" id="SSF143631">
    <property type="entry name" value="ApbE-like"/>
    <property type="match status" value="1"/>
</dbReference>
<evidence type="ECO:0000256" key="12">
    <source>
        <dbReference type="PIRSR" id="PIRSR006268-2"/>
    </source>
</evidence>
<comment type="caution">
    <text evidence="13">The sequence shown here is derived from an EMBL/GenBank/DDBJ whole genome shotgun (WGS) entry which is preliminary data.</text>
</comment>
<protein>
    <recommendedName>
        <fullName evidence="3 11">FAD:protein FMN transferase</fullName>
        <ecNumber evidence="2 11">2.7.1.180</ecNumber>
    </recommendedName>
    <alternativeName>
        <fullName evidence="9 11">Flavin transferase</fullName>
    </alternativeName>
</protein>
<keyword evidence="7 11" id="KW-0274">FAD</keyword>
<dbReference type="PANTHER" id="PTHR30040">
    <property type="entry name" value="THIAMINE BIOSYNTHESIS LIPOPROTEIN APBE"/>
    <property type="match status" value="1"/>
</dbReference>
<name>A0AA37WMA3_9GAMM</name>
<keyword evidence="5 11" id="KW-0808">Transferase</keyword>
<feature type="binding site" evidence="12">
    <location>
        <position position="263"/>
    </location>
    <ligand>
        <name>Mg(2+)</name>
        <dbReference type="ChEBI" id="CHEBI:18420"/>
    </ligand>
</feature>
<evidence type="ECO:0000256" key="1">
    <source>
        <dbReference type="ARBA" id="ARBA00008282"/>
    </source>
</evidence>
<evidence type="ECO:0000313" key="14">
    <source>
        <dbReference type="Proteomes" id="UP001156870"/>
    </source>
</evidence>
<dbReference type="EMBL" id="BSPD01000065">
    <property type="protein sequence ID" value="GLS27109.1"/>
    <property type="molecule type" value="Genomic_DNA"/>
</dbReference>
<keyword evidence="8 11" id="KW-0460">Magnesium</keyword>
<reference evidence="13 14" key="1">
    <citation type="journal article" date="2014" name="Int. J. Syst. Evol. Microbiol.">
        <title>Complete genome sequence of Corynebacterium casei LMG S-19264T (=DSM 44701T), isolated from a smear-ripened cheese.</title>
        <authorList>
            <consortium name="US DOE Joint Genome Institute (JGI-PGF)"/>
            <person name="Walter F."/>
            <person name="Albersmeier A."/>
            <person name="Kalinowski J."/>
            <person name="Ruckert C."/>
        </authorList>
    </citation>
    <scope>NUCLEOTIDE SEQUENCE [LARGE SCALE GENOMIC DNA]</scope>
    <source>
        <strain evidence="13 14">NBRC 110095</strain>
    </source>
</reference>
<evidence type="ECO:0000256" key="11">
    <source>
        <dbReference type="PIRNR" id="PIRNR006268"/>
    </source>
</evidence>
<dbReference type="InterPro" id="IPR024932">
    <property type="entry name" value="ApbE"/>
</dbReference>
<dbReference type="EC" id="2.7.1.180" evidence="2 11"/>
<dbReference type="PIRSF" id="PIRSF006268">
    <property type="entry name" value="ApbE"/>
    <property type="match status" value="1"/>
</dbReference>
<dbReference type="Proteomes" id="UP001156870">
    <property type="component" value="Unassembled WGS sequence"/>
</dbReference>
<dbReference type="Pfam" id="PF02424">
    <property type="entry name" value="ApbE"/>
    <property type="match status" value="1"/>
</dbReference>
<feature type="binding site" evidence="12">
    <location>
        <position position="259"/>
    </location>
    <ligand>
        <name>Mg(2+)</name>
        <dbReference type="ChEBI" id="CHEBI:18420"/>
    </ligand>
</feature>
<dbReference type="Gene3D" id="3.10.520.10">
    <property type="entry name" value="ApbE-like domains"/>
    <property type="match status" value="1"/>
</dbReference>
<sequence length="304" mass="33781">MGTEVSARIHHDQAEEARLLLKHVREEMQRIDNTYSPYKPNSELSRVNRLASQAPQKVSDEFYALIKKALWVYERSAGAFDITYASVGHLYNYRKAEAPTDDEIKALKPAIGSVGITLNDRHQSVYFSDERIKIDLGGLAKGYAVDSAITLLAKSGIKHASVSAGGDTRLLGDYVGRPWMVGIKNPRLVGASSNNWEEQQVMKIPMINEAISTSGDYERFFIDDDTRERVHHIIDPGTGKSTNEMMSVSVIGPEGFNTDPLSTALFVLGFEKGLELIEKIPGYEAIFIRRDGQVKYSSGLVNPE</sequence>
<comment type="similarity">
    <text evidence="1 11">Belongs to the ApbE family.</text>
</comment>
<keyword evidence="4 11" id="KW-0285">Flavoprotein</keyword>
<dbReference type="PANTHER" id="PTHR30040:SF2">
    <property type="entry name" value="FAD:PROTEIN FMN TRANSFERASE"/>
    <property type="match status" value="1"/>
</dbReference>
<evidence type="ECO:0000256" key="6">
    <source>
        <dbReference type="ARBA" id="ARBA00022723"/>
    </source>
</evidence>
<proteinExistence type="inferred from homology"/>
<evidence type="ECO:0000256" key="5">
    <source>
        <dbReference type="ARBA" id="ARBA00022679"/>
    </source>
</evidence>
<dbReference type="InterPro" id="IPR003374">
    <property type="entry name" value="ApbE-like_sf"/>
</dbReference>
<accession>A0AA37WMA3</accession>
<comment type="cofactor">
    <cofactor evidence="12">
        <name>Mg(2+)</name>
        <dbReference type="ChEBI" id="CHEBI:18420"/>
    </cofactor>
    <cofactor evidence="12">
        <name>Mn(2+)</name>
        <dbReference type="ChEBI" id="CHEBI:29035"/>
    </cofactor>
    <text evidence="12">Magnesium. Can also use manganese.</text>
</comment>
<comment type="catalytic activity">
    <reaction evidence="10 11">
        <text>L-threonyl-[protein] + FAD = FMN-L-threonyl-[protein] + AMP + H(+)</text>
        <dbReference type="Rhea" id="RHEA:36847"/>
        <dbReference type="Rhea" id="RHEA-COMP:11060"/>
        <dbReference type="Rhea" id="RHEA-COMP:11061"/>
        <dbReference type="ChEBI" id="CHEBI:15378"/>
        <dbReference type="ChEBI" id="CHEBI:30013"/>
        <dbReference type="ChEBI" id="CHEBI:57692"/>
        <dbReference type="ChEBI" id="CHEBI:74257"/>
        <dbReference type="ChEBI" id="CHEBI:456215"/>
        <dbReference type="EC" id="2.7.1.180"/>
    </reaction>
</comment>
<evidence type="ECO:0000256" key="9">
    <source>
        <dbReference type="ARBA" id="ARBA00031306"/>
    </source>
</evidence>
<organism evidence="13 14">
    <name type="scientific">Marinibactrum halimedae</name>
    <dbReference type="NCBI Taxonomy" id="1444977"/>
    <lineage>
        <taxon>Bacteria</taxon>
        <taxon>Pseudomonadati</taxon>
        <taxon>Pseudomonadota</taxon>
        <taxon>Gammaproteobacteria</taxon>
        <taxon>Cellvibrionales</taxon>
        <taxon>Cellvibrionaceae</taxon>
        <taxon>Marinibactrum</taxon>
    </lineage>
</organism>